<protein>
    <submittedName>
        <fullName evidence="1">Uncharacterized protein</fullName>
    </submittedName>
</protein>
<gene>
    <name evidence="1" type="ORF">Clacol_004949</name>
</gene>
<evidence type="ECO:0000313" key="2">
    <source>
        <dbReference type="Proteomes" id="UP001050691"/>
    </source>
</evidence>
<accession>A0AAV5AAW7</accession>
<proteinExistence type="predicted"/>
<dbReference type="EMBL" id="BPWL01000005">
    <property type="protein sequence ID" value="GJJ10722.1"/>
    <property type="molecule type" value="Genomic_DNA"/>
</dbReference>
<sequence>MTCQKYTKYKTSPGNMAYNMLKMQMHILGKLIGQTVFPNFLDLFECWGKVRLPSGHILRSALMELPESENKRYYHWFKAKVNGKYIFGEAIAFYAFKFQDCIKQITLYNPLVKEEIKFKVTICGEWSTEILAIDISNIEGIVGIWRVPASRSVYILQKHPGLEILTPDEAGSEELEESGDLGAENVV</sequence>
<name>A0AAV5AAW7_9AGAM</name>
<dbReference type="AlphaFoldDB" id="A0AAV5AAW7"/>
<dbReference type="Proteomes" id="UP001050691">
    <property type="component" value="Unassembled WGS sequence"/>
</dbReference>
<organism evidence="1 2">
    <name type="scientific">Clathrus columnatus</name>
    <dbReference type="NCBI Taxonomy" id="1419009"/>
    <lineage>
        <taxon>Eukaryota</taxon>
        <taxon>Fungi</taxon>
        <taxon>Dikarya</taxon>
        <taxon>Basidiomycota</taxon>
        <taxon>Agaricomycotina</taxon>
        <taxon>Agaricomycetes</taxon>
        <taxon>Phallomycetidae</taxon>
        <taxon>Phallales</taxon>
        <taxon>Clathraceae</taxon>
        <taxon>Clathrus</taxon>
    </lineage>
</organism>
<keyword evidence="2" id="KW-1185">Reference proteome</keyword>
<reference evidence="1" key="1">
    <citation type="submission" date="2021-10" db="EMBL/GenBank/DDBJ databases">
        <title>De novo Genome Assembly of Clathrus columnatus (Basidiomycota, Fungi) Using Illumina and Nanopore Sequence Data.</title>
        <authorList>
            <person name="Ogiso-Tanaka E."/>
            <person name="Itagaki H."/>
            <person name="Hosoya T."/>
            <person name="Hosaka K."/>
        </authorList>
    </citation>
    <scope>NUCLEOTIDE SEQUENCE</scope>
    <source>
        <strain evidence="1">MO-923</strain>
    </source>
</reference>
<comment type="caution">
    <text evidence="1">The sequence shown here is derived from an EMBL/GenBank/DDBJ whole genome shotgun (WGS) entry which is preliminary data.</text>
</comment>
<evidence type="ECO:0000313" key="1">
    <source>
        <dbReference type="EMBL" id="GJJ10722.1"/>
    </source>
</evidence>